<reference evidence="4 5" key="1">
    <citation type="submission" date="2019-04" db="EMBL/GenBank/DDBJ databases">
        <title>Draft genome sequence of Pseudomonas sp. M7D1 isolated from rhizosphere of plant the flowery desert.</title>
        <authorList>
            <person name="Poblete-Morales M."/>
            <person name="Plaza N."/>
            <person name="Corsini G."/>
            <person name="Silva E."/>
        </authorList>
    </citation>
    <scope>NUCLEOTIDE SEQUENCE [LARGE SCALE GENOMIC DNA]</scope>
    <source>
        <strain evidence="4 5">M7D1</strain>
    </source>
</reference>
<dbReference type="Gene3D" id="3.80.10.10">
    <property type="entry name" value="Ribonuclease Inhibitor"/>
    <property type="match status" value="1"/>
</dbReference>
<evidence type="ECO:0000313" key="5">
    <source>
        <dbReference type="Proteomes" id="UP000310574"/>
    </source>
</evidence>
<organism evidence="4 5">
    <name type="scientific">Pseudomonas atacamensis</name>
    <dbReference type="NCBI Taxonomy" id="2565368"/>
    <lineage>
        <taxon>Bacteria</taxon>
        <taxon>Pseudomonadati</taxon>
        <taxon>Pseudomonadota</taxon>
        <taxon>Gammaproteobacteria</taxon>
        <taxon>Pseudomonadales</taxon>
        <taxon>Pseudomonadaceae</taxon>
        <taxon>Pseudomonas</taxon>
    </lineage>
</organism>
<gene>
    <name evidence="4" type="ORF">E5170_06080</name>
</gene>
<dbReference type="GO" id="GO:0005737">
    <property type="term" value="C:cytoplasm"/>
    <property type="evidence" value="ECO:0007669"/>
    <property type="project" value="TreeGrafter"/>
</dbReference>
<dbReference type="RefSeq" id="WP_136492342.1">
    <property type="nucleotide sequence ID" value="NZ_SSBS01000002.1"/>
</dbReference>
<evidence type="ECO:0008006" key="6">
    <source>
        <dbReference type="Google" id="ProtNLM"/>
    </source>
</evidence>
<dbReference type="InterPro" id="IPR050216">
    <property type="entry name" value="LRR_domain-containing"/>
</dbReference>
<evidence type="ECO:0000313" key="4">
    <source>
        <dbReference type="EMBL" id="THF33854.1"/>
    </source>
</evidence>
<dbReference type="InterPro" id="IPR032675">
    <property type="entry name" value="LRR_dom_sf"/>
</dbReference>
<evidence type="ECO:0000256" key="2">
    <source>
        <dbReference type="ARBA" id="ARBA00022737"/>
    </source>
</evidence>
<sequence length="808" mass="89985">MTGKPPKIKPVSVPTKPSDSSIDVSHRPLSASSTVAHLTVAHHQEPLHSQFSSDPLAITPGVNVSTTTTYSTFDEFPRFSAQDPLESYWIPSQEGLDESVALGIKTLKHRQYVAVADNHIVQVVRDAESGLFRATHARELHPSGPLLRPDSEGRLWVAVESDGFTISDLIAAQAAELFRRSGRSVAQLSDTAVVRMLAVSGVNEAVLRDVIAHDRPVPFLLEDTLRRFELDQQIQAEGRVAPESFTRFKDVEDAFESDCNEDTLRMRRVFPDLPKTAARAIWRNTSAAERLHMHNQPGIPQRVALEALLALREVRLARAVEGIYLEAVVNPDSDRLVLHMIGDLVDWPRQIRIEIRQGAIDGDVFAAIGDARSSDRHLLIRHDDGYIVASGGPPSVLGAQNLYTTLWTLLLPVHRQSLGISDDAAQALQKLIRSQPSPSRRVVSEVLRLAPLPATVNAARTQGRQEGLLRGGADVRPESPKSFERRVRDLHPEISDEDVAAFIDKRLQHDPSGVLSRLENEFATLRHELEVWRAEVPPHPSKGVEWSAEAFAEQSRLRQRFSEKLQSTWQQKLLSVDGVADESFDSFIDFTDELPQMSARFEHVAGLGLEARNPSVKLGRFLDSFPNLAYLVLENVRMDRFAPGIFQMRGLQHLILKDCSLRLSENDAEGLSRIETLTLLRLDGNPLGVAPHLGFMRQMKELYLANSGLTGIPGGVEQLSRLKILDLRDNNIVDVGDDFFEIPDTQDTYVDLRGNPLSQVALLRINDYLQNTSMDSEIDIRTQEQVFDEIFELSEFSDSGVGSDSDEG</sequence>
<dbReference type="SUPFAM" id="SSF52058">
    <property type="entry name" value="L domain-like"/>
    <property type="match status" value="1"/>
</dbReference>
<dbReference type="EMBL" id="SSBS01000002">
    <property type="protein sequence ID" value="THF33854.1"/>
    <property type="molecule type" value="Genomic_DNA"/>
</dbReference>
<protein>
    <recommendedName>
        <fullName evidence="6">Leucine-rich repeat domain-containing protein</fullName>
    </recommendedName>
</protein>
<proteinExistence type="predicted"/>
<keyword evidence="1" id="KW-0433">Leucine-rich repeat</keyword>
<name>A0AAQ2DD07_9PSED</name>
<dbReference type="Proteomes" id="UP000310574">
    <property type="component" value="Unassembled WGS sequence"/>
</dbReference>
<dbReference type="PANTHER" id="PTHR48051:SF1">
    <property type="entry name" value="RAS SUPPRESSOR PROTEIN 1"/>
    <property type="match status" value="1"/>
</dbReference>
<accession>A0AAQ2DD07</accession>
<keyword evidence="2" id="KW-0677">Repeat</keyword>
<feature type="region of interest" description="Disordered" evidence="3">
    <location>
        <begin position="1"/>
        <end position="26"/>
    </location>
</feature>
<evidence type="ECO:0000256" key="1">
    <source>
        <dbReference type="ARBA" id="ARBA00022614"/>
    </source>
</evidence>
<dbReference type="AlphaFoldDB" id="A0AAQ2DD07"/>
<comment type="caution">
    <text evidence="4">The sequence shown here is derived from an EMBL/GenBank/DDBJ whole genome shotgun (WGS) entry which is preliminary data.</text>
</comment>
<evidence type="ECO:0000256" key="3">
    <source>
        <dbReference type="SAM" id="MobiDB-lite"/>
    </source>
</evidence>
<dbReference type="PANTHER" id="PTHR48051">
    <property type="match status" value="1"/>
</dbReference>